<evidence type="ECO:0000259" key="3">
    <source>
        <dbReference type="Pfam" id="PF01408"/>
    </source>
</evidence>
<name>A0A1C6V0Z1_9ACTN</name>
<gene>
    <name evidence="5" type="ORF">GA0070604_4181</name>
</gene>
<dbReference type="SUPFAM" id="SSF51735">
    <property type="entry name" value="NAD(P)-binding Rossmann-fold domains"/>
    <property type="match status" value="1"/>
</dbReference>
<evidence type="ECO:0000259" key="4">
    <source>
        <dbReference type="Pfam" id="PF22725"/>
    </source>
</evidence>
<sequence length="338" mass="36526">MSAMPAAAAAPPVRFAVLGCADIAWRNILPAMSTVDDVRVVALASRDGAKAARFAGRFGGDPVEGYARAVDRPDVDAVYVALPTALHHTWTRRALDAGKHVLVEKPLTASLTDTEDLVGLARERGLVLMDGFQFLHHAQHAAVRTMVDQGRIGQLREFTAVFGIPPRADDDIRYRPDLGGGALLDVGVYPVRVAQLFLGPDLEVVGSLLRRDARRGVDISGAALLASPQGIPAHHSFSFAASYRSGYALWGSEGSLIVDRAFTPPATFRPAIRLQSQGTTEEIFLDPDNQSANLVRAFVRALRQGIDMESYGESLIRHAAVVDQIRDQARWTTIDGES</sequence>
<feature type="domain" description="GFO/IDH/MocA-like oxidoreductase" evidence="4">
    <location>
        <begin position="141"/>
        <end position="256"/>
    </location>
</feature>
<organism evidence="5 6">
    <name type="scientific">Micromonospora eburnea</name>
    <dbReference type="NCBI Taxonomy" id="227316"/>
    <lineage>
        <taxon>Bacteria</taxon>
        <taxon>Bacillati</taxon>
        <taxon>Actinomycetota</taxon>
        <taxon>Actinomycetes</taxon>
        <taxon>Micromonosporales</taxon>
        <taxon>Micromonosporaceae</taxon>
        <taxon>Micromonospora</taxon>
    </lineage>
</organism>
<dbReference type="Gene3D" id="3.40.50.720">
    <property type="entry name" value="NAD(P)-binding Rossmann-like Domain"/>
    <property type="match status" value="1"/>
</dbReference>
<reference evidence="6" key="1">
    <citation type="submission" date="2016-06" db="EMBL/GenBank/DDBJ databases">
        <authorList>
            <person name="Varghese N."/>
            <person name="Submissions Spin"/>
        </authorList>
    </citation>
    <scope>NUCLEOTIDE SEQUENCE [LARGE SCALE GENOMIC DNA]</scope>
    <source>
        <strain evidence="6">DSM 44814</strain>
    </source>
</reference>
<keyword evidence="6" id="KW-1185">Reference proteome</keyword>
<dbReference type="InterPro" id="IPR000683">
    <property type="entry name" value="Gfo/Idh/MocA-like_OxRdtase_N"/>
</dbReference>
<feature type="domain" description="Gfo/Idh/MocA-like oxidoreductase N-terminal" evidence="3">
    <location>
        <begin position="13"/>
        <end position="131"/>
    </location>
</feature>
<dbReference type="Pfam" id="PF22725">
    <property type="entry name" value="GFO_IDH_MocA_C3"/>
    <property type="match status" value="1"/>
</dbReference>
<dbReference type="Pfam" id="PF01408">
    <property type="entry name" value="GFO_IDH_MocA"/>
    <property type="match status" value="1"/>
</dbReference>
<dbReference type="GO" id="GO:0016491">
    <property type="term" value="F:oxidoreductase activity"/>
    <property type="evidence" value="ECO:0007669"/>
    <property type="project" value="UniProtKB-KW"/>
</dbReference>
<dbReference type="InterPro" id="IPR050984">
    <property type="entry name" value="Gfo/Idh/MocA_domain"/>
</dbReference>
<dbReference type="InterPro" id="IPR036291">
    <property type="entry name" value="NAD(P)-bd_dom_sf"/>
</dbReference>
<keyword evidence="2" id="KW-0560">Oxidoreductase</keyword>
<accession>A0A1C6V0Z1</accession>
<evidence type="ECO:0000256" key="1">
    <source>
        <dbReference type="ARBA" id="ARBA00010928"/>
    </source>
</evidence>
<comment type="similarity">
    <text evidence="1">Belongs to the Gfo/Idh/MocA family.</text>
</comment>
<dbReference type="PANTHER" id="PTHR22604">
    <property type="entry name" value="OXIDOREDUCTASES"/>
    <property type="match status" value="1"/>
</dbReference>
<dbReference type="RefSeq" id="WP_244162031.1">
    <property type="nucleotide sequence ID" value="NZ_FMHY01000002.1"/>
</dbReference>
<dbReference type="PANTHER" id="PTHR22604:SF105">
    <property type="entry name" value="TRANS-1,2-DIHYDROBENZENE-1,2-DIOL DEHYDROGENASE"/>
    <property type="match status" value="1"/>
</dbReference>
<proteinExistence type="inferred from homology"/>
<protein>
    <submittedName>
        <fullName evidence="5">Predicted dehydrogenase</fullName>
    </submittedName>
</protein>
<dbReference type="GO" id="GO:0000166">
    <property type="term" value="F:nucleotide binding"/>
    <property type="evidence" value="ECO:0007669"/>
    <property type="project" value="InterPro"/>
</dbReference>
<evidence type="ECO:0000313" key="6">
    <source>
        <dbReference type="Proteomes" id="UP000199696"/>
    </source>
</evidence>
<dbReference type="SUPFAM" id="SSF55347">
    <property type="entry name" value="Glyceraldehyde-3-phosphate dehydrogenase-like, C-terminal domain"/>
    <property type="match status" value="1"/>
</dbReference>
<dbReference type="EMBL" id="FMHY01000002">
    <property type="protein sequence ID" value="SCL59951.1"/>
    <property type="molecule type" value="Genomic_DNA"/>
</dbReference>
<dbReference type="InterPro" id="IPR055170">
    <property type="entry name" value="GFO_IDH_MocA-like_dom"/>
</dbReference>
<evidence type="ECO:0000256" key="2">
    <source>
        <dbReference type="ARBA" id="ARBA00023002"/>
    </source>
</evidence>
<evidence type="ECO:0000313" key="5">
    <source>
        <dbReference type="EMBL" id="SCL59951.1"/>
    </source>
</evidence>
<dbReference type="Gene3D" id="3.30.360.10">
    <property type="entry name" value="Dihydrodipicolinate Reductase, domain 2"/>
    <property type="match status" value="1"/>
</dbReference>
<dbReference type="Proteomes" id="UP000199696">
    <property type="component" value="Unassembled WGS sequence"/>
</dbReference>
<dbReference type="AlphaFoldDB" id="A0A1C6V0Z1"/>
<dbReference type="STRING" id="227316.GA0070604_4181"/>